<dbReference type="InterPro" id="IPR001810">
    <property type="entry name" value="F-box_dom"/>
</dbReference>
<dbReference type="SUPFAM" id="SSF81383">
    <property type="entry name" value="F-box domain"/>
    <property type="match status" value="1"/>
</dbReference>
<accession>K1WSV5</accession>
<evidence type="ECO:0000259" key="1">
    <source>
        <dbReference type="PROSITE" id="PS50181"/>
    </source>
</evidence>
<dbReference type="STRING" id="1072389.K1WSV5"/>
<dbReference type="AlphaFoldDB" id="K1WSV5"/>
<dbReference type="KEGG" id="mbe:MBM_01387"/>
<dbReference type="HOGENOM" id="CLU_040048_0_0_1"/>
<feature type="domain" description="F-box" evidence="1">
    <location>
        <begin position="48"/>
        <end position="94"/>
    </location>
</feature>
<proteinExistence type="predicted"/>
<evidence type="ECO:0000313" key="3">
    <source>
        <dbReference type="Proteomes" id="UP000006753"/>
    </source>
</evidence>
<dbReference type="EMBL" id="JH921429">
    <property type="protein sequence ID" value="EKD20705.1"/>
    <property type="molecule type" value="Genomic_DNA"/>
</dbReference>
<dbReference type="eggNOG" id="ENOG502S0Y1">
    <property type="taxonomic scope" value="Eukaryota"/>
</dbReference>
<evidence type="ECO:0000313" key="2">
    <source>
        <dbReference type="EMBL" id="EKD20705.1"/>
    </source>
</evidence>
<name>K1WSV5_MARBU</name>
<dbReference type="PROSITE" id="PS50181">
    <property type="entry name" value="FBOX"/>
    <property type="match status" value="1"/>
</dbReference>
<keyword evidence="3" id="KW-1185">Reference proteome</keyword>
<dbReference type="OMA" id="FCGEFGG"/>
<dbReference type="OrthoDB" id="2687876at2759"/>
<dbReference type="Proteomes" id="UP000006753">
    <property type="component" value="Unassembled WGS sequence"/>
</dbReference>
<dbReference type="Pfam" id="PF00646">
    <property type="entry name" value="F-box"/>
    <property type="match status" value="1"/>
</dbReference>
<dbReference type="InParanoid" id="K1WSV5"/>
<sequence>MIDEAGHPSILNSVAYCWTEAKQAVLQCRGSNHLDSFQSITKRSTASRGRLARLPLEILNKILFELDVESLGSIRLLNTWFKDVVDSLPAYRALAIYATHALRALTVTNMLSQHSVGHLYDTLTKSRCTTCSMSLGPFLFIPTGRRYCYCCIKTHPHMQMLTYTSAKKLFRLSKKALKQIAIIATVPGTYGLSRKPHKRRTRIVSVDAATQLAIMIYSRDVAESIIMDWYCTRHPDPNNTLRFMACTPFPYLDAQQHRSQKLVYCHGCEYDWYTSSEDYSPGYSPMDLFIKQGSSFTEDKFLAHYEECGSAKMLYKEYILKGRRLEESVTGRIFRT</sequence>
<protein>
    <recommendedName>
        <fullName evidence="1">F-box domain-containing protein</fullName>
    </recommendedName>
</protein>
<dbReference type="InterPro" id="IPR036047">
    <property type="entry name" value="F-box-like_dom_sf"/>
</dbReference>
<gene>
    <name evidence="2" type="ORF">MBM_01387</name>
</gene>
<organism evidence="2 3">
    <name type="scientific">Marssonina brunnea f. sp. multigermtubi (strain MB_m1)</name>
    <name type="common">Marssonina leaf spot fungus</name>
    <dbReference type="NCBI Taxonomy" id="1072389"/>
    <lineage>
        <taxon>Eukaryota</taxon>
        <taxon>Fungi</taxon>
        <taxon>Dikarya</taxon>
        <taxon>Ascomycota</taxon>
        <taxon>Pezizomycotina</taxon>
        <taxon>Leotiomycetes</taxon>
        <taxon>Helotiales</taxon>
        <taxon>Drepanopezizaceae</taxon>
        <taxon>Drepanopeziza</taxon>
    </lineage>
</organism>
<reference evidence="2 3" key="1">
    <citation type="journal article" date="2012" name="BMC Genomics">
        <title>Sequencing the genome of Marssonina brunnea reveals fungus-poplar co-evolution.</title>
        <authorList>
            <person name="Zhu S."/>
            <person name="Cao Y.-Z."/>
            <person name="Jiang C."/>
            <person name="Tan B.-Y."/>
            <person name="Wang Z."/>
            <person name="Feng S."/>
            <person name="Zhang L."/>
            <person name="Su X.-H."/>
            <person name="Brejova B."/>
            <person name="Vinar T."/>
            <person name="Xu M."/>
            <person name="Wang M.-X."/>
            <person name="Zhang S.-G."/>
            <person name="Huang M.-R."/>
            <person name="Wu R."/>
            <person name="Zhou Y."/>
        </authorList>
    </citation>
    <scope>NUCLEOTIDE SEQUENCE [LARGE SCALE GENOMIC DNA]</scope>
    <source>
        <strain evidence="2 3">MB_m1</strain>
    </source>
</reference>